<feature type="signal peptide" evidence="1">
    <location>
        <begin position="1"/>
        <end position="22"/>
    </location>
</feature>
<protein>
    <submittedName>
        <fullName evidence="4">Uncharacterized protein</fullName>
    </submittedName>
</protein>
<dbReference type="EMBL" id="NIVC01001233">
    <property type="protein sequence ID" value="PAA70489.1"/>
    <property type="molecule type" value="Genomic_DNA"/>
</dbReference>
<keyword evidence="1" id="KW-0732">Signal</keyword>
<dbReference type="EMBL" id="NIVC01003187">
    <property type="protein sequence ID" value="PAA52764.1"/>
    <property type="molecule type" value="Genomic_DNA"/>
</dbReference>
<evidence type="ECO:0000256" key="1">
    <source>
        <dbReference type="SAM" id="SignalP"/>
    </source>
</evidence>
<organism evidence="4 5">
    <name type="scientific">Macrostomum lignano</name>
    <dbReference type="NCBI Taxonomy" id="282301"/>
    <lineage>
        <taxon>Eukaryota</taxon>
        <taxon>Metazoa</taxon>
        <taxon>Spiralia</taxon>
        <taxon>Lophotrochozoa</taxon>
        <taxon>Platyhelminthes</taxon>
        <taxon>Rhabditophora</taxon>
        <taxon>Macrostomorpha</taxon>
        <taxon>Macrostomida</taxon>
        <taxon>Macrostomidae</taxon>
        <taxon>Macrostomum</taxon>
    </lineage>
</organism>
<proteinExistence type="predicted"/>
<accession>A0A267GG17</accession>
<dbReference type="EMBL" id="NIVC01000352">
    <property type="protein sequence ID" value="PAA84990.1"/>
    <property type="molecule type" value="Genomic_DNA"/>
</dbReference>
<name>A0A267GG17_9PLAT</name>
<sequence>MQPVTVVLPILLLLATVQQSSAAAITAGDVDSTDETVADLARHCDIRRRLKLPTPAALCVELLRDRAADAPPDKRAWLQSSQLSYQRFMDKMREGDEKQRYNVMRYG</sequence>
<comment type="caution">
    <text evidence="4">The sequence shown here is derived from an EMBL/GenBank/DDBJ whole genome shotgun (WGS) entry which is preliminary data.</text>
</comment>
<dbReference type="AlphaFoldDB" id="A0A267GG17"/>
<evidence type="ECO:0000313" key="4">
    <source>
        <dbReference type="EMBL" id="PAA84990.1"/>
    </source>
</evidence>
<gene>
    <name evidence="3" type="ORF">BOX15_Mlig003022g1</name>
    <name evidence="2" type="ORF">BOX15_Mlig003022g2</name>
    <name evidence="4" type="ORF">BOX15_Mlig003022g3</name>
</gene>
<evidence type="ECO:0000313" key="2">
    <source>
        <dbReference type="EMBL" id="PAA52764.1"/>
    </source>
</evidence>
<dbReference type="Proteomes" id="UP000215902">
    <property type="component" value="Unassembled WGS sequence"/>
</dbReference>
<evidence type="ECO:0000313" key="5">
    <source>
        <dbReference type="Proteomes" id="UP000215902"/>
    </source>
</evidence>
<keyword evidence="5" id="KW-1185">Reference proteome</keyword>
<evidence type="ECO:0000313" key="3">
    <source>
        <dbReference type="EMBL" id="PAA70489.1"/>
    </source>
</evidence>
<reference evidence="4 5" key="1">
    <citation type="submission" date="2017-06" db="EMBL/GenBank/DDBJ databases">
        <title>A platform for efficient transgenesis in Macrostomum lignano, a flatworm model organism for stem cell research.</title>
        <authorList>
            <person name="Berezikov E."/>
        </authorList>
    </citation>
    <scope>NUCLEOTIDE SEQUENCE [LARGE SCALE GENOMIC DNA]</scope>
    <source>
        <strain evidence="4">DV1</strain>
        <tissue evidence="4">Whole organism</tissue>
    </source>
</reference>
<feature type="chain" id="PRO_5011916196" evidence="1">
    <location>
        <begin position="23"/>
        <end position="107"/>
    </location>
</feature>